<name>G8QMN1_AZOOP</name>
<dbReference type="EMBL" id="CP003153">
    <property type="protein sequence ID" value="AEV24611.1"/>
    <property type="molecule type" value="Genomic_DNA"/>
</dbReference>
<evidence type="ECO:0008006" key="3">
    <source>
        <dbReference type="Google" id="ProtNLM"/>
    </source>
</evidence>
<dbReference type="KEGG" id="dsu:Dsui_0191"/>
<dbReference type="OrthoDB" id="9115108at2"/>
<dbReference type="HOGENOM" id="CLU_105757_0_0_4"/>
<dbReference type="RefSeq" id="WP_014235313.1">
    <property type="nucleotide sequence ID" value="NC_016616.1"/>
</dbReference>
<protein>
    <recommendedName>
        <fullName evidence="3">DNA-binding protein</fullName>
    </recommendedName>
</protein>
<dbReference type="STRING" id="640081.Dsui_0191"/>
<sequence>MGQSATAEAFAPLFDTAHGALVFAFNFSVQCYDRPMMNRMAAPGVGSGKGLVGIDGAAQAGMVRAEVHALGKLAEAIIIARIAPRSVPCNCRSACCAGHKPNKEWADAIAYLADHVRTTALAGCTSNGLLRREYVVRYFTRKESRIGFESLAEKHNLARNTVSAHAGKVAFLLGGAQAKKGQAGVPGLENAAMDAIEDRLRAIGMVFGA</sequence>
<gene>
    <name evidence="1" type="ordered locus">Dsui_0191</name>
</gene>
<evidence type="ECO:0000313" key="2">
    <source>
        <dbReference type="Proteomes" id="UP000005633"/>
    </source>
</evidence>
<evidence type="ECO:0000313" key="1">
    <source>
        <dbReference type="EMBL" id="AEV24611.1"/>
    </source>
</evidence>
<dbReference type="eggNOG" id="ENOG5032TJR">
    <property type="taxonomic scope" value="Bacteria"/>
</dbReference>
<reference evidence="1 2" key="1">
    <citation type="journal article" date="2012" name="J. Bacteriol.">
        <title>Complete genome sequence of the anaerobic perchlorate-reducing bacterium Azospira suillum strain PS.</title>
        <authorList>
            <person name="Byrne-Bailey K.G."/>
            <person name="Coates J.D."/>
        </authorList>
    </citation>
    <scope>NUCLEOTIDE SEQUENCE [LARGE SCALE GENOMIC DNA]</scope>
    <source>
        <strain evidence="2">ATCC BAA-33 / DSM 13638 / PS</strain>
    </source>
</reference>
<dbReference type="AlphaFoldDB" id="G8QMN1"/>
<organism evidence="1 2">
    <name type="scientific">Azospira oryzae (strain ATCC BAA-33 / DSM 13638 / PS)</name>
    <name type="common">Dechlorosoma suillum</name>
    <dbReference type="NCBI Taxonomy" id="640081"/>
    <lineage>
        <taxon>Bacteria</taxon>
        <taxon>Pseudomonadati</taxon>
        <taxon>Pseudomonadota</taxon>
        <taxon>Betaproteobacteria</taxon>
        <taxon>Rhodocyclales</taxon>
        <taxon>Rhodocyclaceae</taxon>
        <taxon>Azospira</taxon>
    </lineage>
</organism>
<accession>G8QMN1</accession>
<proteinExistence type="predicted"/>
<dbReference type="Proteomes" id="UP000005633">
    <property type="component" value="Chromosome"/>
</dbReference>